<evidence type="ECO:0000313" key="5">
    <source>
        <dbReference type="EMBL" id="MFC5637164.1"/>
    </source>
</evidence>
<protein>
    <submittedName>
        <fullName evidence="5">Helix-turn-helix domain-containing protein</fullName>
    </submittedName>
</protein>
<reference evidence="6" key="1">
    <citation type="journal article" date="2019" name="Int. J. Syst. Evol. Microbiol.">
        <title>The Global Catalogue of Microorganisms (GCM) 10K type strain sequencing project: providing services to taxonomists for standard genome sequencing and annotation.</title>
        <authorList>
            <consortium name="The Broad Institute Genomics Platform"/>
            <consortium name="The Broad Institute Genome Sequencing Center for Infectious Disease"/>
            <person name="Wu L."/>
            <person name="Ma J."/>
        </authorList>
    </citation>
    <scope>NUCLEOTIDE SEQUENCE [LARGE SCALE GENOMIC DNA]</scope>
    <source>
        <strain evidence="6">CGMCC 4.7248</strain>
    </source>
</reference>
<keyword evidence="1" id="KW-0805">Transcription regulation</keyword>
<name>A0ABW0UXL7_9ACTN</name>
<dbReference type="SMART" id="SM00342">
    <property type="entry name" value="HTH_ARAC"/>
    <property type="match status" value="1"/>
</dbReference>
<dbReference type="PANTHER" id="PTHR46796">
    <property type="entry name" value="HTH-TYPE TRANSCRIPTIONAL ACTIVATOR RHAS-RELATED"/>
    <property type="match status" value="1"/>
</dbReference>
<evidence type="ECO:0000259" key="4">
    <source>
        <dbReference type="PROSITE" id="PS01124"/>
    </source>
</evidence>
<dbReference type="PANTHER" id="PTHR46796:SF6">
    <property type="entry name" value="ARAC SUBFAMILY"/>
    <property type="match status" value="1"/>
</dbReference>
<dbReference type="Gene3D" id="1.10.10.60">
    <property type="entry name" value="Homeodomain-like"/>
    <property type="match status" value="1"/>
</dbReference>
<keyword evidence="3" id="KW-0804">Transcription</keyword>
<comment type="caution">
    <text evidence="5">The sequence shown here is derived from an EMBL/GenBank/DDBJ whole genome shotgun (WGS) entry which is preliminary data.</text>
</comment>
<keyword evidence="6" id="KW-1185">Reference proteome</keyword>
<evidence type="ECO:0000256" key="3">
    <source>
        <dbReference type="ARBA" id="ARBA00023163"/>
    </source>
</evidence>
<dbReference type="EMBL" id="JBHSNY010000009">
    <property type="protein sequence ID" value="MFC5637164.1"/>
    <property type="molecule type" value="Genomic_DNA"/>
</dbReference>
<evidence type="ECO:0000313" key="6">
    <source>
        <dbReference type="Proteomes" id="UP001596154"/>
    </source>
</evidence>
<sequence>MSTLAAERLDLGAAQTHDPDAATPRCGCGSKAFIDRHLGHPDLSPRTIAAAHHLSARQVHRLFEAQGTTVSRWLQHRRLEACAPDADGLVVAAVANCFGFAGHAHFSRVARRPMGCHPVNGALCGLRGHAGARQGITTAWPPDL</sequence>
<dbReference type="InterPro" id="IPR050204">
    <property type="entry name" value="AraC_XylS_family_regulators"/>
</dbReference>
<feature type="domain" description="HTH araC/xylS-type" evidence="4">
    <location>
        <begin position="28"/>
        <end position="118"/>
    </location>
</feature>
<dbReference type="PROSITE" id="PS01124">
    <property type="entry name" value="HTH_ARAC_FAMILY_2"/>
    <property type="match status" value="1"/>
</dbReference>
<keyword evidence="2" id="KW-0238">DNA-binding</keyword>
<gene>
    <name evidence="5" type="ORF">ACFPZJ_25840</name>
</gene>
<dbReference type="Pfam" id="PF12833">
    <property type="entry name" value="HTH_18"/>
    <property type="match status" value="1"/>
</dbReference>
<dbReference type="Proteomes" id="UP001596154">
    <property type="component" value="Unassembled WGS sequence"/>
</dbReference>
<evidence type="ECO:0000256" key="1">
    <source>
        <dbReference type="ARBA" id="ARBA00023015"/>
    </source>
</evidence>
<dbReference type="RefSeq" id="WP_381026145.1">
    <property type="nucleotide sequence ID" value="NZ_JBHSNY010000009.1"/>
</dbReference>
<organism evidence="5 6">
    <name type="scientific">Streptomyces bullii</name>
    <dbReference type="NCBI Taxonomy" id="349910"/>
    <lineage>
        <taxon>Bacteria</taxon>
        <taxon>Bacillati</taxon>
        <taxon>Actinomycetota</taxon>
        <taxon>Actinomycetes</taxon>
        <taxon>Kitasatosporales</taxon>
        <taxon>Streptomycetaceae</taxon>
        <taxon>Streptomyces</taxon>
    </lineage>
</organism>
<evidence type="ECO:0000256" key="2">
    <source>
        <dbReference type="ARBA" id="ARBA00023125"/>
    </source>
</evidence>
<proteinExistence type="predicted"/>
<accession>A0ABW0UXL7</accession>
<dbReference type="InterPro" id="IPR018060">
    <property type="entry name" value="HTH_AraC"/>
</dbReference>